<gene>
    <name evidence="2" type="ORF">FHS57_005683</name>
</gene>
<comment type="caution">
    <text evidence="2">The sequence shown here is derived from an EMBL/GenBank/DDBJ whole genome shotgun (WGS) entry which is preliminary data.</text>
</comment>
<dbReference type="RefSeq" id="WP_183979455.1">
    <property type="nucleotide sequence ID" value="NZ_JACIBY010000019.1"/>
</dbReference>
<evidence type="ECO:0000259" key="1">
    <source>
        <dbReference type="PROSITE" id="PS50835"/>
    </source>
</evidence>
<proteinExistence type="predicted"/>
<accession>A0A7W5ZTV8</accession>
<dbReference type="InterPro" id="IPR007110">
    <property type="entry name" value="Ig-like_dom"/>
</dbReference>
<sequence length="591" mass="63605">MALKLLHAHEPARVADCTTPPTLFVSKVKRPSVASSTTVCQDSLVQLNARNYPPGSTFTWQKGGVDVPNAVDSVLVVRGNQSGTYHCIVRSPLCSLPIVSAPLVITTNAKLLVSISAGNPIGVPCKEGTIKLTSNSSGNGPLKYQWYFENQLIPSATSNVFDAIETGVYTLKVVDGFDCANVSGALTVITYTPPKADLSTSRAGFCNGEKVTLKATQGRTYLYRWLRDGQEINGIKDSISVTQTGTYTVKITSPNGCTTESNQISVVQYDDPVVSITSSGNQICPGGTLVLKAQGKDLKTFEWKKEGKTAQNGVKSDFIVTQAGSYTVTVKDTNRCFATSKPIDIELVTKIETTLAPIPSFCGITSAPFRLTGTPTGGSFSGKGVMGDVFDPQLAGFGQHTVSYSVKGSIECMNGESRQDVLVSPSPQLDLGPDKDIIKGGSIALNADLGPDYRYQWSPTTGVSDIASPTPTLSPSQSTKYIVKAIGPSRCVATDSIYITVFTPLYIPDVFSPNQDGVNDTWEIKGLEDYPDAQISVYNRWGELIYHRHQVSLASFDGNWNGNPLPIGVYTYHILTEPKGRVYRGFVNLLR</sequence>
<keyword evidence="3" id="KW-1185">Reference proteome</keyword>
<dbReference type="AlphaFoldDB" id="A0A7W5ZTV8"/>
<evidence type="ECO:0000313" key="3">
    <source>
        <dbReference type="Proteomes" id="UP000541352"/>
    </source>
</evidence>
<dbReference type="InterPro" id="IPR013783">
    <property type="entry name" value="Ig-like_fold"/>
</dbReference>
<feature type="domain" description="Ig-like" evidence="1">
    <location>
        <begin position="21"/>
        <end position="106"/>
    </location>
</feature>
<evidence type="ECO:0000313" key="2">
    <source>
        <dbReference type="EMBL" id="MBB3841654.1"/>
    </source>
</evidence>
<dbReference type="NCBIfam" id="TIGR04131">
    <property type="entry name" value="Bac_Flav_CTERM"/>
    <property type="match status" value="1"/>
</dbReference>
<dbReference type="Pfam" id="PF13585">
    <property type="entry name" value="CHU_C"/>
    <property type="match status" value="1"/>
</dbReference>
<dbReference type="PROSITE" id="PS50835">
    <property type="entry name" value="IG_LIKE"/>
    <property type="match status" value="1"/>
</dbReference>
<dbReference type="Gene3D" id="2.60.40.10">
    <property type="entry name" value="Immunoglobulins"/>
    <property type="match status" value="3"/>
</dbReference>
<dbReference type="EMBL" id="JACIBY010000019">
    <property type="protein sequence ID" value="MBB3841654.1"/>
    <property type="molecule type" value="Genomic_DNA"/>
</dbReference>
<dbReference type="InterPro" id="IPR036179">
    <property type="entry name" value="Ig-like_dom_sf"/>
</dbReference>
<protein>
    <submittedName>
        <fullName evidence="2">Gliding motility-associated-like protein</fullName>
    </submittedName>
</protein>
<dbReference type="SUPFAM" id="SSF48726">
    <property type="entry name" value="Immunoglobulin"/>
    <property type="match status" value="1"/>
</dbReference>
<name>A0A7W5ZTV8_9BACT</name>
<organism evidence="2 3">
    <name type="scientific">Runella defluvii</name>
    <dbReference type="NCBI Taxonomy" id="370973"/>
    <lineage>
        <taxon>Bacteria</taxon>
        <taxon>Pseudomonadati</taxon>
        <taxon>Bacteroidota</taxon>
        <taxon>Cytophagia</taxon>
        <taxon>Cytophagales</taxon>
        <taxon>Spirosomataceae</taxon>
        <taxon>Runella</taxon>
    </lineage>
</organism>
<dbReference type="Proteomes" id="UP000541352">
    <property type="component" value="Unassembled WGS sequence"/>
</dbReference>
<reference evidence="2 3" key="1">
    <citation type="submission" date="2020-08" db="EMBL/GenBank/DDBJ databases">
        <title>Genomic Encyclopedia of Type Strains, Phase IV (KMG-IV): sequencing the most valuable type-strain genomes for metagenomic binning, comparative biology and taxonomic classification.</title>
        <authorList>
            <person name="Goeker M."/>
        </authorList>
    </citation>
    <scope>NUCLEOTIDE SEQUENCE [LARGE SCALE GENOMIC DNA]</scope>
    <source>
        <strain evidence="2 3">DSM 17976</strain>
    </source>
</reference>
<dbReference type="InterPro" id="IPR026341">
    <property type="entry name" value="T9SS_type_B"/>
</dbReference>